<sequence>MPTNLNVMWPFFNKREGQDKAAMFNLGHKNNWCQAELDEYVTDHPIDKTGLDDAAFLRTGTCRYPRVIEEAKDLIRPAHCAGSLSKTAAAACCARAGSLSRPPPPARPRPPALARPFRRPPPAAHARMGACAGPFSTSSAAATCISRPRTLPCVRGPVLDAQGHCRLHHPPAARTPMRLRCPGPPPPASARARSHTCAGSFSTSSAADSWTAAAASACFDARCLRCVRGLVHAPPPLLLPTAPCTLPCVRGLAHATAAAASATSAARARSHACAGSLMRPPPPLAVSTPAAPRTLPCVCELAHATAAAACFDTHRPAHAPMRAQPLPISTPVARARRPDACAGSVLRRCRRSFQHPRTLPCARGLAHATAAAPATLCMLPCMRGLAHASAAAARFKVRCPCTPRCVRGLAHTPPPPLVPTPAHPPMRARACSCDRPRPRHPVHAPMHARARSCVRRRRCPFNFRRPARVRGLAHATAAPRFNARCPAHAPMNMSVRRPDFDVCIERTHELGPVKIHFRFDT</sequence>
<gene>
    <name evidence="1" type="ORF">GGX14DRAFT_578098</name>
</gene>
<keyword evidence="2" id="KW-1185">Reference proteome</keyword>
<comment type="caution">
    <text evidence="1">The sequence shown here is derived from an EMBL/GenBank/DDBJ whole genome shotgun (WGS) entry which is preliminary data.</text>
</comment>
<protein>
    <submittedName>
        <fullName evidence="1">Uncharacterized protein</fullName>
    </submittedName>
</protein>
<dbReference type="Proteomes" id="UP001219525">
    <property type="component" value="Unassembled WGS sequence"/>
</dbReference>
<dbReference type="EMBL" id="JARJCW010000119">
    <property type="protein sequence ID" value="KAJ7192534.1"/>
    <property type="molecule type" value="Genomic_DNA"/>
</dbReference>
<name>A0AAD6UQI0_9AGAR</name>
<organism evidence="1 2">
    <name type="scientific">Mycena pura</name>
    <dbReference type="NCBI Taxonomy" id="153505"/>
    <lineage>
        <taxon>Eukaryota</taxon>
        <taxon>Fungi</taxon>
        <taxon>Dikarya</taxon>
        <taxon>Basidiomycota</taxon>
        <taxon>Agaricomycotina</taxon>
        <taxon>Agaricomycetes</taxon>
        <taxon>Agaricomycetidae</taxon>
        <taxon>Agaricales</taxon>
        <taxon>Marasmiineae</taxon>
        <taxon>Mycenaceae</taxon>
        <taxon>Mycena</taxon>
    </lineage>
</organism>
<reference evidence="1" key="1">
    <citation type="submission" date="2023-03" db="EMBL/GenBank/DDBJ databases">
        <title>Massive genome expansion in bonnet fungi (Mycena s.s.) driven by repeated elements and novel gene families across ecological guilds.</title>
        <authorList>
            <consortium name="Lawrence Berkeley National Laboratory"/>
            <person name="Harder C.B."/>
            <person name="Miyauchi S."/>
            <person name="Viragh M."/>
            <person name="Kuo A."/>
            <person name="Thoen E."/>
            <person name="Andreopoulos B."/>
            <person name="Lu D."/>
            <person name="Skrede I."/>
            <person name="Drula E."/>
            <person name="Henrissat B."/>
            <person name="Morin E."/>
            <person name="Kohler A."/>
            <person name="Barry K."/>
            <person name="LaButti K."/>
            <person name="Morin E."/>
            <person name="Salamov A."/>
            <person name="Lipzen A."/>
            <person name="Mereny Z."/>
            <person name="Hegedus B."/>
            <person name="Baldrian P."/>
            <person name="Stursova M."/>
            <person name="Weitz H."/>
            <person name="Taylor A."/>
            <person name="Grigoriev I.V."/>
            <person name="Nagy L.G."/>
            <person name="Martin F."/>
            <person name="Kauserud H."/>
        </authorList>
    </citation>
    <scope>NUCLEOTIDE SEQUENCE</scope>
    <source>
        <strain evidence="1">9144</strain>
    </source>
</reference>
<proteinExistence type="predicted"/>
<accession>A0AAD6UQI0</accession>
<evidence type="ECO:0000313" key="1">
    <source>
        <dbReference type="EMBL" id="KAJ7192534.1"/>
    </source>
</evidence>
<evidence type="ECO:0000313" key="2">
    <source>
        <dbReference type="Proteomes" id="UP001219525"/>
    </source>
</evidence>
<dbReference type="AlphaFoldDB" id="A0AAD6UQI0"/>